<dbReference type="InterPro" id="IPR005496">
    <property type="entry name" value="Integral_membrane_TerC"/>
</dbReference>
<evidence type="ECO:0000313" key="7">
    <source>
        <dbReference type="EMBL" id="EGJ50736.1"/>
    </source>
</evidence>
<dbReference type="GO" id="GO:0016020">
    <property type="term" value="C:membrane"/>
    <property type="evidence" value="ECO:0007669"/>
    <property type="project" value="UniProtKB-SubCell"/>
</dbReference>
<accession>F3YYI2</accession>
<keyword evidence="5 6" id="KW-0472">Membrane</keyword>
<dbReference type="PANTHER" id="PTHR30238">
    <property type="entry name" value="MEMBRANE BOUND PREDICTED REDOX MODULATOR"/>
    <property type="match status" value="1"/>
</dbReference>
<evidence type="ECO:0000256" key="1">
    <source>
        <dbReference type="ARBA" id="ARBA00004141"/>
    </source>
</evidence>
<evidence type="ECO:0000256" key="3">
    <source>
        <dbReference type="ARBA" id="ARBA00022692"/>
    </source>
</evidence>
<dbReference type="RefSeq" id="WP_014260438.1">
    <property type="nucleotide sequence ID" value="NC_016629.1"/>
</dbReference>
<evidence type="ECO:0000313" key="8">
    <source>
        <dbReference type="Proteomes" id="UP000007844"/>
    </source>
</evidence>
<protein>
    <submittedName>
        <fullName evidence="7">Integral membrane protein TerC</fullName>
    </submittedName>
</protein>
<dbReference type="AlphaFoldDB" id="F3YYI2"/>
<comment type="subcellular location">
    <subcellularLocation>
        <location evidence="1">Membrane</location>
        <topology evidence="1">Multi-pass membrane protein</topology>
    </subcellularLocation>
</comment>
<evidence type="ECO:0000256" key="5">
    <source>
        <dbReference type="ARBA" id="ARBA00023136"/>
    </source>
</evidence>
<gene>
    <name evidence="7" type="ORF">Desaf_2412</name>
</gene>
<dbReference type="KEGG" id="daf:Desaf_2412"/>
<keyword evidence="8" id="KW-1185">Reference proteome</keyword>
<proteinExistence type="inferred from homology"/>
<dbReference type="eggNOG" id="COG0861">
    <property type="taxonomic scope" value="Bacteria"/>
</dbReference>
<evidence type="ECO:0000256" key="4">
    <source>
        <dbReference type="ARBA" id="ARBA00022989"/>
    </source>
</evidence>
<dbReference type="HOGENOM" id="CLU_064910_0_0_7"/>
<organism evidence="7 8">
    <name type="scientific">Desulfocurvibacter africanus subsp. africanus str. Walvis Bay</name>
    <dbReference type="NCBI Taxonomy" id="690850"/>
    <lineage>
        <taxon>Bacteria</taxon>
        <taxon>Pseudomonadati</taxon>
        <taxon>Thermodesulfobacteriota</taxon>
        <taxon>Desulfovibrionia</taxon>
        <taxon>Desulfovibrionales</taxon>
        <taxon>Desulfovibrionaceae</taxon>
        <taxon>Desulfocurvibacter</taxon>
    </lineage>
</organism>
<dbReference type="Pfam" id="PF03741">
    <property type="entry name" value="TerC"/>
    <property type="match status" value="1"/>
</dbReference>
<name>F3YYI2_DESAF</name>
<reference evidence="7 8" key="1">
    <citation type="journal article" date="2011" name="J. Bacteriol.">
        <title>Genome sequence of the mercury-methylating and pleomorphic Desulfovibrio africanus Strain Walvis Bay.</title>
        <authorList>
            <person name="Brown S.D."/>
            <person name="Wall J.D."/>
            <person name="Kucken A.M."/>
            <person name="Gilmour C.C."/>
            <person name="Podar M."/>
            <person name="Brandt C.C."/>
            <person name="Teshima H."/>
            <person name="Detter J.C."/>
            <person name="Han C.S."/>
            <person name="Land M.L."/>
            <person name="Lucas S."/>
            <person name="Han J."/>
            <person name="Pennacchio L."/>
            <person name="Nolan M."/>
            <person name="Pitluck S."/>
            <person name="Woyke T."/>
            <person name="Goodwin L."/>
            <person name="Palumbo A.V."/>
            <person name="Elias D.A."/>
        </authorList>
    </citation>
    <scope>NUCLEOTIDE SEQUENCE [LARGE SCALE GENOMIC DNA]</scope>
    <source>
        <strain evidence="7 8">Walvis Bay</strain>
    </source>
</reference>
<dbReference type="EMBL" id="CP003221">
    <property type="protein sequence ID" value="EGJ50736.1"/>
    <property type="molecule type" value="Genomic_DNA"/>
</dbReference>
<dbReference type="PANTHER" id="PTHR30238:SF4">
    <property type="entry name" value="SLL1022 PROTEIN"/>
    <property type="match status" value="1"/>
</dbReference>
<dbReference type="STRING" id="690850.Desaf_2412"/>
<feature type="transmembrane region" description="Helical" evidence="6">
    <location>
        <begin position="215"/>
        <end position="232"/>
    </location>
</feature>
<sequence length="240" mass="26420">MPELMTFEALLALLTLTSLEIVLGIDNIVFIVVITGRMDPRHRDRARKWGIGLAMFTRILLLLGITWVMRLTAPLFQLPVLEHTVTGKDLVLLLGGLFLLAKATLEIHEKTTGNPTEHAAAEKAAASMGSAIAQIVALDVIFSLDSVITAVGMSRHIEIMIAAVVISVVIMLIFSGPVSNFVNKHPTVQMLAFSFLLLVGVFLVAEGLGRHIDRGYIYFAMFFSLFVEFMNLRMRKAGKI</sequence>
<feature type="transmembrane region" description="Helical" evidence="6">
    <location>
        <begin position="49"/>
        <end position="70"/>
    </location>
</feature>
<feature type="transmembrane region" description="Helical" evidence="6">
    <location>
        <begin position="159"/>
        <end position="178"/>
    </location>
</feature>
<feature type="transmembrane region" description="Helical" evidence="6">
    <location>
        <begin position="12"/>
        <end position="37"/>
    </location>
</feature>
<evidence type="ECO:0000256" key="6">
    <source>
        <dbReference type="SAM" id="Phobius"/>
    </source>
</evidence>
<evidence type="ECO:0000256" key="2">
    <source>
        <dbReference type="ARBA" id="ARBA00007511"/>
    </source>
</evidence>
<keyword evidence="4 6" id="KW-1133">Transmembrane helix</keyword>
<comment type="similarity">
    <text evidence="2">Belongs to the TerC family.</text>
</comment>
<dbReference type="Proteomes" id="UP000007844">
    <property type="component" value="Chromosome"/>
</dbReference>
<feature type="transmembrane region" description="Helical" evidence="6">
    <location>
        <begin position="190"/>
        <end position="209"/>
    </location>
</feature>
<keyword evidence="3 6" id="KW-0812">Transmembrane</keyword>